<keyword evidence="2" id="KW-1185">Reference proteome</keyword>
<gene>
    <name evidence="1" type="ORF">BN9_094740</name>
</gene>
<protein>
    <submittedName>
        <fullName evidence="1">Uncharacterized protein</fullName>
    </submittedName>
</protein>
<comment type="caution">
    <text evidence="1">The sequence shown here is derived from an EMBL/GenBank/DDBJ whole genome shotgun (WGS) entry which is preliminary data.</text>
</comment>
<evidence type="ECO:0000313" key="1">
    <source>
        <dbReference type="EMBL" id="CCI48390.1"/>
    </source>
</evidence>
<evidence type="ECO:0000313" key="2">
    <source>
        <dbReference type="Proteomes" id="UP000053237"/>
    </source>
</evidence>
<reference evidence="1 2" key="1">
    <citation type="submission" date="2012-05" db="EMBL/GenBank/DDBJ databases">
        <title>Recombination and specialization in a pathogen metapopulation.</title>
        <authorList>
            <person name="Gardiner A."/>
            <person name="Kemen E."/>
            <person name="Schultz-Larsen T."/>
            <person name="MacLean D."/>
            <person name="Van Oosterhout C."/>
            <person name="Jones J.D.G."/>
        </authorList>
    </citation>
    <scope>NUCLEOTIDE SEQUENCE [LARGE SCALE GENOMIC DNA]</scope>
    <source>
        <strain evidence="1 2">Ac Nc2</strain>
    </source>
</reference>
<dbReference type="EMBL" id="CAIX01000221">
    <property type="protein sequence ID" value="CCI48390.1"/>
    <property type="molecule type" value="Genomic_DNA"/>
</dbReference>
<dbReference type="InParanoid" id="A0A024GNM9"/>
<dbReference type="AlphaFoldDB" id="A0A024GNM9"/>
<sequence length="178" mass="20571">MSSNREALMQLYERLQTGLSKADAYECLLEIAEVTCLIQARKQSLFWADTFSLAWRTIHKFTCEQNPLVDNACNLQFGILRAWTHAFVKPFVSNLEKSRHHIAPAQRQNFQQKVRFSSRAFKLLIHGVFAPFTLTGAVHDPSCGVKRFLFVDFGHLSKVWFELLHSYRNDTIPEAHTE</sequence>
<organism evidence="1 2">
    <name type="scientific">Albugo candida</name>
    <dbReference type="NCBI Taxonomy" id="65357"/>
    <lineage>
        <taxon>Eukaryota</taxon>
        <taxon>Sar</taxon>
        <taxon>Stramenopiles</taxon>
        <taxon>Oomycota</taxon>
        <taxon>Peronosporomycetes</taxon>
        <taxon>Albuginales</taxon>
        <taxon>Albuginaceae</taxon>
        <taxon>Albugo</taxon>
    </lineage>
</organism>
<name>A0A024GNM9_9STRA</name>
<accession>A0A024GNM9</accession>
<proteinExistence type="predicted"/>
<dbReference type="Proteomes" id="UP000053237">
    <property type="component" value="Unassembled WGS sequence"/>
</dbReference>